<dbReference type="PROSITE" id="PS01066">
    <property type="entry name" value="UPP_SYNTHASE"/>
    <property type="match status" value="1"/>
</dbReference>
<organism evidence="4 5">
    <name type="scientific">Fragilariopsis cylindrus CCMP1102</name>
    <dbReference type="NCBI Taxonomy" id="635003"/>
    <lineage>
        <taxon>Eukaryota</taxon>
        <taxon>Sar</taxon>
        <taxon>Stramenopiles</taxon>
        <taxon>Ochrophyta</taxon>
        <taxon>Bacillariophyta</taxon>
        <taxon>Bacillariophyceae</taxon>
        <taxon>Bacillariophycidae</taxon>
        <taxon>Bacillariales</taxon>
        <taxon>Bacillariaceae</taxon>
        <taxon>Fragilariopsis</taxon>
    </lineage>
</organism>
<dbReference type="OrthoDB" id="4173905at2759"/>
<dbReference type="Proteomes" id="UP000095751">
    <property type="component" value="Unassembled WGS sequence"/>
</dbReference>
<comment type="similarity">
    <text evidence="1 3">Belongs to the UPP synthase family.</text>
</comment>
<dbReference type="InParanoid" id="A0A1E7F880"/>
<dbReference type="PANTHER" id="PTHR10291">
    <property type="entry name" value="DEHYDRODOLICHYL DIPHOSPHATE SYNTHASE FAMILY MEMBER"/>
    <property type="match status" value="1"/>
</dbReference>
<dbReference type="EMBL" id="KV784360">
    <property type="protein sequence ID" value="OEU14380.1"/>
    <property type="molecule type" value="Genomic_DNA"/>
</dbReference>
<dbReference type="NCBIfam" id="TIGR00055">
    <property type="entry name" value="uppS"/>
    <property type="match status" value="1"/>
</dbReference>
<dbReference type="Gene3D" id="3.40.1180.10">
    <property type="entry name" value="Decaprenyl diphosphate synthase-like"/>
    <property type="match status" value="1"/>
</dbReference>
<evidence type="ECO:0000313" key="4">
    <source>
        <dbReference type="EMBL" id="OEU14380.1"/>
    </source>
</evidence>
<dbReference type="GO" id="GO:0005783">
    <property type="term" value="C:endoplasmic reticulum"/>
    <property type="evidence" value="ECO:0007669"/>
    <property type="project" value="TreeGrafter"/>
</dbReference>
<dbReference type="EC" id="2.5.1.-" evidence="3"/>
<dbReference type="GO" id="GO:0045547">
    <property type="term" value="F:ditrans,polycis-polyprenyl diphosphate synthase [(2E,6E)-farnesyl diphosphate specific] activity"/>
    <property type="evidence" value="ECO:0007669"/>
    <property type="project" value="TreeGrafter"/>
</dbReference>
<dbReference type="InterPro" id="IPR036424">
    <property type="entry name" value="UPP_synth-like_sf"/>
</dbReference>
<dbReference type="CDD" id="cd00475">
    <property type="entry name" value="Cis_IPPS"/>
    <property type="match status" value="1"/>
</dbReference>
<keyword evidence="5" id="KW-1185">Reference proteome</keyword>
<dbReference type="InterPro" id="IPR018520">
    <property type="entry name" value="UPP_synth-like_CS"/>
</dbReference>
<dbReference type="PANTHER" id="PTHR10291:SF43">
    <property type="entry name" value="DEHYDRODOLICHYL DIPHOSPHATE SYNTHASE COMPLEX SUBUNIT DHDDS"/>
    <property type="match status" value="1"/>
</dbReference>
<name>A0A1E7F880_9STRA</name>
<dbReference type="SUPFAM" id="SSF64005">
    <property type="entry name" value="Undecaprenyl diphosphate synthase"/>
    <property type="match status" value="1"/>
</dbReference>
<protein>
    <recommendedName>
        <fullName evidence="3">Alkyl transferase</fullName>
        <ecNumber evidence="3">2.5.1.-</ecNumber>
    </recommendedName>
</protein>
<dbReference type="HAMAP" id="MF_01139">
    <property type="entry name" value="ISPT"/>
    <property type="match status" value="1"/>
</dbReference>
<dbReference type="KEGG" id="fcy:FRACYDRAFT_226442"/>
<dbReference type="Pfam" id="PF01255">
    <property type="entry name" value="Prenyltransf"/>
    <property type="match status" value="1"/>
</dbReference>
<gene>
    <name evidence="4" type="ORF">FRACYDRAFT_226442</name>
</gene>
<keyword evidence="2 3" id="KW-0808">Transferase</keyword>
<accession>A0A1E7F880</accession>
<sequence length="283" mass="32517">MKTTSKSTAIQNENCNSHIGLPPKHVGIICDGNSRWATARNLPTSFGHAEGGRRLIDLIKSLVQERSNNYNEHNDDVTECVTFYAFSTENWNRSKEEIKNIYTVLELTGQTMLLFDPHILNCLCIQILGDLDDVRIPTKCRLVMKKLVERTSNNNSNNNNNNSNNKKLTICFGINYGGRRDIMFACKEIVQQVQDGTLTINEITEETISNNLCTSSLQQQQNLDLIIRTGGENRLSNFMIWESAYSEIYISTIFWPNFTYEDEWSTAMEWYKKRKRNFGGRTT</sequence>
<proteinExistence type="inferred from homology"/>
<dbReference type="GO" id="GO:0016094">
    <property type="term" value="P:polyprenol biosynthetic process"/>
    <property type="evidence" value="ECO:0007669"/>
    <property type="project" value="TreeGrafter"/>
</dbReference>
<evidence type="ECO:0000256" key="1">
    <source>
        <dbReference type="ARBA" id="ARBA00005432"/>
    </source>
</evidence>
<evidence type="ECO:0000256" key="3">
    <source>
        <dbReference type="RuleBase" id="RU363018"/>
    </source>
</evidence>
<dbReference type="AlphaFoldDB" id="A0A1E7F880"/>
<reference evidence="4 5" key="1">
    <citation type="submission" date="2016-09" db="EMBL/GenBank/DDBJ databases">
        <title>Extensive genetic diversity and differential bi-allelic expression allows diatom success in the polar Southern Ocean.</title>
        <authorList>
            <consortium name="DOE Joint Genome Institute"/>
            <person name="Mock T."/>
            <person name="Otillar R.P."/>
            <person name="Strauss J."/>
            <person name="Dupont C."/>
            <person name="Frickenhaus S."/>
            <person name="Maumus F."/>
            <person name="Mcmullan M."/>
            <person name="Sanges R."/>
            <person name="Schmutz J."/>
            <person name="Toseland A."/>
            <person name="Valas R."/>
            <person name="Veluchamy A."/>
            <person name="Ward B.J."/>
            <person name="Allen A."/>
            <person name="Barry K."/>
            <person name="Falciatore A."/>
            <person name="Ferrante M."/>
            <person name="Fortunato A.E."/>
            <person name="Gloeckner G."/>
            <person name="Gruber A."/>
            <person name="Hipkin R."/>
            <person name="Janech M."/>
            <person name="Kroth P."/>
            <person name="Leese F."/>
            <person name="Lindquist E."/>
            <person name="Lyon B.R."/>
            <person name="Martin J."/>
            <person name="Mayer C."/>
            <person name="Parker M."/>
            <person name="Quesneville H."/>
            <person name="Raymond J."/>
            <person name="Uhlig C."/>
            <person name="Valentin K.U."/>
            <person name="Worden A.Z."/>
            <person name="Armbrust E.V."/>
            <person name="Bowler C."/>
            <person name="Green B."/>
            <person name="Moulton V."/>
            <person name="Van Oosterhout C."/>
            <person name="Grigoriev I."/>
        </authorList>
    </citation>
    <scope>NUCLEOTIDE SEQUENCE [LARGE SCALE GENOMIC DNA]</scope>
    <source>
        <strain evidence="4 5">CCMP1102</strain>
    </source>
</reference>
<evidence type="ECO:0000256" key="2">
    <source>
        <dbReference type="ARBA" id="ARBA00022679"/>
    </source>
</evidence>
<evidence type="ECO:0000313" key="5">
    <source>
        <dbReference type="Proteomes" id="UP000095751"/>
    </source>
</evidence>
<dbReference type="InterPro" id="IPR001441">
    <property type="entry name" value="UPP_synth-like"/>
</dbReference>